<dbReference type="AlphaFoldDB" id="A0A0A9E3K1"/>
<reference evidence="1" key="2">
    <citation type="journal article" date="2015" name="Data Brief">
        <title>Shoot transcriptome of the giant reed, Arundo donax.</title>
        <authorList>
            <person name="Barrero R.A."/>
            <person name="Guerrero F.D."/>
            <person name="Moolhuijzen P."/>
            <person name="Goolsby J.A."/>
            <person name="Tidwell J."/>
            <person name="Bellgard S.E."/>
            <person name="Bellgard M.I."/>
        </authorList>
    </citation>
    <scope>NUCLEOTIDE SEQUENCE</scope>
    <source>
        <tissue evidence="1">Shoot tissue taken approximately 20 cm above the soil surface</tissue>
    </source>
</reference>
<reference evidence="1" key="1">
    <citation type="submission" date="2014-09" db="EMBL/GenBank/DDBJ databases">
        <authorList>
            <person name="Magalhaes I.L.F."/>
            <person name="Oliveira U."/>
            <person name="Santos F.R."/>
            <person name="Vidigal T.H.D.A."/>
            <person name="Brescovit A.D."/>
            <person name="Santos A.J."/>
        </authorList>
    </citation>
    <scope>NUCLEOTIDE SEQUENCE</scope>
    <source>
        <tissue evidence="1">Shoot tissue taken approximately 20 cm above the soil surface</tissue>
    </source>
</reference>
<sequence>MVSFSNPIVGNCFAYSSTS</sequence>
<evidence type="ECO:0000313" key="1">
    <source>
        <dbReference type="EMBL" id="JAD92490.1"/>
    </source>
</evidence>
<accession>A0A0A9E3K1</accession>
<protein>
    <submittedName>
        <fullName evidence="1">Uncharacterized protein</fullName>
    </submittedName>
</protein>
<name>A0A0A9E3K1_ARUDO</name>
<proteinExistence type="predicted"/>
<organism evidence="1">
    <name type="scientific">Arundo donax</name>
    <name type="common">Giant reed</name>
    <name type="synonym">Donax arundinaceus</name>
    <dbReference type="NCBI Taxonomy" id="35708"/>
    <lineage>
        <taxon>Eukaryota</taxon>
        <taxon>Viridiplantae</taxon>
        <taxon>Streptophyta</taxon>
        <taxon>Embryophyta</taxon>
        <taxon>Tracheophyta</taxon>
        <taxon>Spermatophyta</taxon>
        <taxon>Magnoliopsida</taxon>
        <taxon>Liliopsida</taxon>
        <taxon>Poales</taxon>
        <taxon>Poaceae</taxon>
        <taxon>PACMAD clade</taxon>
        <taxon>Arundinoideae</taxon>
        <taxon>Arundineae</taxon>
        <taxon>Arundo</taxon>
    </lineage>
</organism>
<dbReference type="EMBL" id="GBRH01205405">
    <property type="protein sequence ID" value="JAD92490.1"/>
    <property type="molecule type" value="Transcribed_RNA"/>
</dbReference>